<sequence>MLIPMGDYAAGVEVANDLVATSPDVRGAEALSGPGDLVAVLSGYDFAAYDVAPYGSTAGGGAAPSAEDVEKVRFLRGEVRAVMESGTEDEAVERAAMLAGHVGLAPVLRRDPSGRWQWYVPTARDASLVAELAAVVGVSLLGLVRALGHGRFRACAAPGCGGVFADASRAGRRRYCVPALCGNRTNVANHRARRREVAR</sequence>
<protein>
    <recommendedName>
        <fullName evidence="1">Zinc finger CGNR domain-containing protein</fullName>
    </recommendedName>
</protein>
<feature type="domain" description="Zinc finger CGNR" evidence="1">
    <location>
        <begin position="151"/>
        <end position="194"/>
    </location>
</feature>
<dbReference type="Pfam" id="PF11706">
    <property type="entry name" value="zf-CGNR"/>
    <property type="match status" value="1"/>
</dbReference>
<dbReference type="Proteomes" id="UP000546324">
    <property type="component" value="Unassembled WGS sequence"/>
</dbReference>
<dbReference type="EMBL" id="JACHMQ010000001">
    <property type="protein sequence ID" value="MBB6398261.1"/>
    <property type="molecule type" value="Genomic_DNA"/>
</dbReference>
<keyword evidence="3" id="KW-1185">Reference proteome</keyword>
<name>A0A7X0G4N5_9ACTN</name>
<dbReference type="RefSeq" id="WP_185029057.1">
    <property type="nucleotide sequence ID" value="NZ_JACHMQ010000001.1"/>
</dbReference>
<dbReference type="PANTHER" id="PTHR35525">
    <property type="entry name" value="BLL6575 PROTEIN"/>
    <property type="match status" value="1"/>
</dbReference>
<dbReference type="InterPro" id="IPR010852">
    <property type="entry name" value="ABATE"/>
</dbReference>
<evidence type="ECO:0000313" key="3">
    <source>
        <dbReference type="Proteomes" id="UP000546324"/>
    </source>
</evidence>
<dbReference type="InterPro" id="IPR021005">
    <property type="entry name" value="Znf_CGNR"/>
</dbReference>
<evidence type="ECO:0000259" key="1">
    <source>
        <dbReference type="Pfam" id="PF11706"/>
    </source>
</evidence>
<comment type="caution">
    <text evidence="2">The sequence shown here is derived from an EMBL/GenBank/DDBJ whole genome shotgun (WGS) entry which is preliminary data.</text>
</comment>
<accession>A0A7X0G4N5</accession>
<reference evidence="2 3" key="1">
    <citation type="submission" date="2020-08" db="EMBL/GenBank/DDBJ databases">
        <title>Sequencing the genomes of 1000 actinobacteria strains.</title>
        <authorList>
            <person name="Klenk H.-P."/>
        </authorList>
    </citation>
    <scope>NUCLEOTIDE SEQUENCE [LARGE SCALE GENOMIC DNA]</scope>
    <source>
        <strain evidence="2 3">DSM 43675</strain>
    </source>
</reference>
<dbReference type="Pfam" id="PF07336">
    <property type="entry name" value="ABATE"/>
    <property type="match status" value="1"/>
</dbReference>
<dbReference type="PANTHER" id="PTHR35525:SF3">
    <property type="entry name" value="BLL6575 PROTEIN"/>
    <property type="match status" value="1"/>
</dbReference>
<dbReference type="AlphaFoldDB" id="A0A7X0G4N5"/>
<evidence type="ECO:0000313" key="2">
    <source>
        <dbReference type="EMBL" id="MBB6398261.1"/>
    </source>
</evidence>
<dbReference type="InterPro" id="IPR023286">
    <property type="entry name" value="ABATE_dom_sf"/>
</dbReference>
<gene>
    <name evidence="2" type="ORF">BKA00_005175</name>
</gene>
<proteinExistence type="predicted"/>
<dbReference type="Gene3D" id="1.10.3300.10">
    <property type="entry name" value="Jann2411-like domain"/>
    <property type="match status" value="1"/>
</dbReference>
<organism evidence="2 3">
    <name type="scientific">Actinomadura coerulea</name>
    <dbReference type="NCBI Taxonomy" id="46159"/>
    <lineage>
        <taxon>Bacteria</taxon>
        <taxon>Bacillati</taxon>
        <taxon>Actinomycetota</taxon>
        <taxon>Actinomycetes</taxon>
        <taxon>Streptosporangiales</taxon>
        <taxon>Thermomonosporaceae</taxon>
        <taxon>Actinomadura</taxon>
    </lineage>
</organism>
<dbReference type="SUPFAM" id="SSF160904">
    <property type="entry name" value="Jann2411-like"/>
    <property type="match status" value="1"/>
</dbReference>